<evidence type="ECO:0000313" key="3">
    <source>
        <dbReference type="EMBL" id="MBP2435579.1"/>
    </source>
</evidence>
<comment type="caution">
    <text evidence="3">The sequence shown here is derived from an EMBL/GenBank/DDBJ whole genome shotgun (WGS) entry which is preliminary data.</text>
</comment>
<name>A0ABS4ZE93_9MICO</name>
<feature type="transmembrane region" description="Helical" evidence="2">
    <location>
        <begin position="56"/>
        <end position="78"/>
    </location>
</feature>
<dbReference type="RefSeq" id="WP_165132460.1">
    <property type="nucleotide sequence ID" value="NZ_CP049253.1"/>
</dbReference>
<keyword evidence="2" id="KW-0812">Transmembrane</keyword>
<reference evidence="3 4" key="1">
    <citation type="submission" date="2021-03" db="EMBL/GenBank/DDBJ databases">
        <title>Sequencing the genomes of 1000 actinobacteria strains.</title>
        <authorList>
            <person name="Klenk H.-P."/>
        </authorList>
    </citation>
    <scope>NUCLEOTIDE SEQUENCE [LARGE SCALE GENOMIC DNA]</scope>
    <source>
        <strain evidence="3 4">DSM 24221</strain>
    </source>
</reference>
<keyword evidence="2" id="KW-1133">Transmembrane helix</keyword>
<organism evidence="3 4">
    <name type="scientific">Microbacterium amylolyticum</name>
    <dbReference type="NCBI Taxonomy" id="936337"/>
    <lineage>
        <taxon>Bacteria</taxon>
        <taxon>Bacillati</taxon>
        <taxon>Actinomycetota</taxon>
        <taxon>Actinomycetes</taxon>
        <taxon>Micrococcales</taxon>
        <taxon>Microbacteriaceae</taxon>
        <taxon>Microbacterium</taxon>
    </lineage>
</organism>
<evidence type="ECO:0000256" key="1">
    <source>
        <dbReference type="SAM" id="MobiDB-lite"/>
    </source>
</evidence>
<protein>
    <submittedName>
        <fullName evidence="3">Uncharacterized protein</fullName>
    </submittedName>
</protein>
<dbReference type="EMBL" id="JAGIOL010000001">
    <property type="protein sequence ID" value="MBP2435579.1"/>
    <property type="molecule type" value="Genomic_DNA"/>
</dbReference>
<sequence length="97" mass="10756">MTTDLPDIGPDPLTPGGWARTVPRHEPHGLDVLEAHVIAHRTSAANWTRKSVPQHIWEGLIGFVPWLASIGGFAALLGDDRAIRLVRMTEREWAWGC</sequence>
<evidence type="ECO:0000256" key="2">
    <source>
        <dbReference type="SAM" id="Phobius"/>
    </source>
</evidence>
<dbReference type="Proteomes" id="UP001519362">
    <property type="component" value="Unassembled WGS sequence"/>
</dbReference>
<keyword evidence="4" id="KW-1185">Reference proteome</keyword>
<keyword evidence="2" id="KW-0472">Membrane</keyword>
<accession>A0ABS4ZE93</accession>
<proteinExistence type="predicted"/>
<gene>
    <name evidence="3" type="ORF">JOF34_000165</name>
</gene>
<evidence type="ECO:0000313" key="4">
    <source>
        <dbReference type="Proteomes" id="UP001519362"/>
    </source>
</evidence>
<feature type="region of interest" description="Disordered" evidence="1">
    <location>
        <begin position="1"/>
        <end position="22"/>
    </location>
</feature>